<evidence type="ECO:0000313" key="4">
    <source>
        <dbReference type="EMBL" id="SDS57935.1"/>
    </source>
</evidence>
<dbReference type="InterPro" id="IPR047589">
    <property type="entry name" value="DUF11_rpt"/>
</dbReference>
<feature type="chain" id="PRO_5009261020" evidence="2">
    <location>
        <begin position="28"/>
        <end position="698"/>
    </location>
</feature>
<dbReference type="GO" id="GO:0005975">
    <property type="term" value="P:carbohydrate metabolic process"/>
    <property type="evidence" value="ECO:0007669"/>
    <property type="project" value="UniProtKB-ARBA"/>
</dbReference>
<dbReference type="AlphaFoldDB" id="A0A1H1TC91"/>
<dbReference type="Pfam" id="PF01345">
    <property type="entry name" value="DUF11"/>
    <property type="match status" value="3"/>
</dbReference>
<keyword evidence="1" id="KW-0812">Transmembrane</keyword>
<feature type="domain" description="DUF11" evidence="3">
    <location>
        <begin position="374"/>
        <end position="472"/>
    </location>
</feature>
<dbReference type="PANTHER" id="PTHR34819:SF3">
    <property type="entry name" value="CELL SURFACE PROTEIN"/>
    <property type="match status" value="1"/>
</dbReference>
<evidence type="ECO:0000259" key="3">
    <source>
        <dbReference type="Pfam" id="PF01345"/>
    </source>
</evidence>
<evidence type="ECO:0000256" key="1">
    <source>
        <dbReference type="SAM" id="Phobius"/>
    </source>
</evidence>
<feature type="domain" description="DUF11" evidence="3">
    <location>
        <begin position="508"/>
        <end position="605"/>
    </location>
</feature>
<name>A0A1H1TC91_9MICO</name>
<dbReference type="NCBIfam" id="TIGR01451">
    <property type="entry name" value="B_ant_repeat"/>
    <property type="match status" value="3"/>
</dbReference>
<reference evidence="4 5" key="1">
    <citation type="submission" date="2016-10" db="EMBL/GenBank/DDBJ databases">
        <authorList>
            <person name="de Groot N.N."/>
        </authorList>
    </citation>
    <scope>NUCLEOTIDE SEQUENCE [LARGE SCALE GENOMIC DNA]</scope>
    <source>
        <strain evidence="4 5">DSM 15019</strain>
    </source>
</reference>
<protein>
    <submittedName>
        <fullName evidence="4">Conserved repeat domain-containing protein/fimbrial isopeptide formation D2 domain-containing protein</fullName>
    </submittedName>
</protein>
<evidence type="ECO:0000313" key="5">
    <source>
        <dbReference type="Proteomes" id="UP000182126"/>
    </source>
</evidence>
<dbReference type="Gene3D" id="2.60.40.10">
    <property type="entry name" value="Immunoglobulins"/>
    <property type="match status" value="2"/>
</dbReference>
<sequence length="698" mass="68844">MRKRSGAFVLGLLLALGAVVAAAPATAASGAATIVDANTGRFTLPDGTVATATLSGGSRIFGGEGKTLSSWSGTDAMYAAGVSAKDLATLDVHSKANCGTASRCGEGQLTITFDRPVDDPAIHIAEFGAGTGGTGLGGIAIADGMRFASADGGATRAVVSDGATFVDGGDGYVRGDLRISCTAASRPGGCGSFTVPGTKITRIVFDVARFALGGMQTTATDGYALGITATATPDPKLAGLSIAKVVDKAAAAPGETLDYTITVRNSGEADARQVPVTDTLPAGLRDVTADQGCVVADGTVTWTIDALPAGGTSTLHVFGTVDRAGAGSTLVNRAVVKNPADAPAETPAPTSATPCADDAGAACAATTVAALPALSLAKTVDKQVAGHDEVLTYTLVVANAGTGPANDVPVTDLLPPALTAVSADQGGVVADGTVRWTLPEVPAGGEVALHVTGTTPGGLDEAQLLNRATVQNPADAPAGTPAPTVTTPCPDDPQQACALTAVAALASLEIDKTVAQSAAVAGSILDYTITVSNVGPGTATQVPVVDDLPDGARFIAASTGGVAVQDRVGWVVPELGPGESATMTLRAQLPRDAEGTIVNRATVAYDESMIAGLRAAAVQAGIAVPDDLSGLPALPPLSAAHACADDAQWSCAATVVRAPAAAGLAQTGGTPLSVLPAIALLAGGALLLIVSARRATHR</sequence>
<keyword evidence="1" id="KW-0472">Membrane</keyword>
<evidence type="ECO:0000256" key="2">
    <source>
        <dbReference type="SAM" id="SignalP"/>
    </source>
</evidence>
<dbReference type="InterPro" id="IPR001434">
    <property type="entry name" value="OmcB-like_DUF11"/>
</dbReference>
<dbReference type="PANTHER" id="PTHR34819">
    <property type="entry name" value="LARGE CYSTEINE-RICH PERIPLASMIC PROTEIN OMCB"/>
    <property type="match status" value="1"/>
</dbReference>
<feature type="signal peptide" evidence="2">
    <location>
        <begin position="1"/>
        <end position="27"/>
    </location>
</feature>
<accession>A0A1H1TC91</accession>
<dbReference type="Proteomes" id="UP000182126">
    <property type="component" value="Chromosome I"/>
</dbReference>
<dbReference type="RefSeq" id="WP_082750100.1">
    <property type="nucleotide sequence ID" value="NZ_LT629770.1"/>
</dbReference>
<dbReference type="InterPro" id="IPR051172">
    <property type="entry name" value="Chlamydia_OmcB"/>
</dbReference>
<dbReference type="EMBL" id="LT629770">
    <property type="protein sequence ID" value="SDS57935.1"/>
    <property type="molecule type" value="Genomic_DNA"/>
</dbReference>
<proteinExistence type="predicted"/>
<dbReference type="InterPro" id="IPR013783">
    <property type="entry name" value="Ig-like_fold"/>
</dbReference>
<organism evidence="4 5">
    <name type="scientific">Microbacterium paraoxydans</name>
    <dbReference type="NCBI Taxonomy" id="199592"/>
    <lineage>
        <taxon>Bacteria</taxon>
        <taxon>Bacillati</taxon>
        <taxon>Actinomycetota</taxon>
        <taxon>Actinomycetes</taxon>
        <taxon>Micrococcales</taxon>
        <taxon>Microbacteriaceae</taxon>
        <taxon>Microbacterium</taxon>
    </lineage>
</organism>
<keyword evidence="2" id="KW-0732">Signal</keyword>
<gene>
    <name evidence="4" type="ORF">SAMN04489809_2171</name>
</gene>
<keyword evidence="1" id="KW-1133">Transmembrane helix</keyword>
<dbReference type="GeneID" id="36299156"/>
<feature type="transmembrane region" description="Helical" evidence="1">
    <location>
        <begin position="674"/>
        <end position="692"/>
    </location>
</feature>
<feature type="domain" description="DUF11" evidence="3">
    <location>
        <begin position="240"/>
        <end position="338"/>
    </location>
</feature>